<keyword evidence="3" id="KW-0813">Transport</keyword>
<dbReference type="SUPFAM" id="SSF58038">
    <property type="entry name" value="SNARE fusion complex"/>
    <property type="match status" value="1"/>
</dbReference>
<dbReference type="Proteomes" id="UP001159428">
    <property type="component" value="Unassembled WGS sequence"/>
</dbReference>
<dbReference type="InterPro" id="IPR015260">
    <property type="entry name" value="Syntaxin-6/10/61_N"/>
</dbReference>
<evidence type="ECO:0000256" key="1">
    <source>
        <dbReference type="ARBA" id="ARBA00004409"/>
    </source>
</evidence>
<comment type="similarity">
    <text evidence="2">Belongs to the syntaxin family.</text>
</comment>
<dbReference type="InterPro" id="IPR010989">
    <property type="entry name" value="SNARE"/>
</dbReference>
<dbReference type="GO" id="GO:0048193">
    <property type="term" value="P:Golgi vesicle transport"/>
    <property type="evidence" value="ECO:0007669"/>
    <property type="project" value="InterPro"/>
</dbReference>
<dbReference type="SUPFAM" id="SSF47661">
    <property type="entry name" value="t-snare proteins"/>
    <property type="match status" value="1"/>
</dbReference>
<feature type="transmembrane region" description="Helical" evidence="10">
    <location>
        <begin position="231"/>
        <end position="249"/>
    </location>
</feature>
<dbReference type="InterPro" id="IPR000727">
    <property type="entry name" value="T_SNARE_dom"/>
</dbReference>
<dbReference type="CDD" id="cd15851">
    <property type="entry name" value="SNARE_Syntaxin6"/>
    <property type="match status" value="1"/>
</dbReference>
<sequence length="250" mass="28920">MSLEDPFFVVKEEVQKAVNNVQSLYKRWQALLDNPHTVGKDEYNWTTNELRNNVRSIEWDLEDLDETVGIVEANPRKFNIDVAEVDQRKQFIKQTRDTVNLIKEHMNSPSAKAKVENSSREALLGRRNDKPKDRYSRLDQEIENSNQAFITDQQQQQELMIRAQDEQLDMVGHSVGVLKTMGKKIGDEIEDQNLLLDDFGHELEMTDSKLQQTVLKVEKVLRLSDDKRQTCVLVALIVIMIVVIILFVAL</sequence>
<name>A0AAU9VWP2_9CNID</name>
<dbReference type="FunFam" id="1.20.58.90:FF:000002">
    <property type="entry name" value="syntaxin-6 isoform X1"/>
    <property type="match status" value="1"/>
</dbReference>
<proteinExistence type="inferred from homology"/>
<reference evidence="12 13" key="1">
    <citation type="submission" date="2022-05" db="EMBL/GenBank/DDBJ databases">
        <authorList>
            <consortium name="Genoscope - CEA"/>
            <person name="William W."/>
        </authorList>
    </citation>
    <scope>NUCLEOTIDE SEQUENCE [LARGE SCALE GENOMIC DNA]</scope>
</reference>
<evidence type="ECO:0000313" key="12">
    <source>
        <dbReference type="EMBL" id="CAH3037560.1"/>
    </source>
</evidence>
<organism evidence="12 13">
    <name type="scientific">Pocillopora meandrina</name>
    <dbReference type="NCBI Taxonomy" id="46732"/>
    <lineage>
        <taxon>Eukaryota</taxon>
        <taxon>Metazoa</taxon>
        <taxon>Cnidaria</taxon>
        <taxon>Anthozoa</taxon>
        <taxon>Hexacorallia</taxon>
        <taxon>Scleractinia</taxon>
        <taxon>Astrocoeniina</taxon>
        <taxon>Pocilloporidae</taxon>
        <taxon>Pocillopora</taxon>
    </lineage>
</organism>
<dbReference type="CDD" id="cd21443">
    <property type="entry name" value="SNARE_NTD_STX6_STX10"/>
    <property type="match status" value="1"/>
</dbReference>
<evidence type="ECO:0000256" key="3">
    <source>
        <dbReference type="ARBA" id="ARBA00022448"/>
    </source>
</evidence>
<gene>
    <name evidence="12" type="ORF">PMEA_00022173</name>
</gene>
<dbReference type="GO" id="GO:0031982">
    <property type="term" value="C:vesicle"/>
    <property type="evidence" value="ECO:0007669"/>
    <property type="project" value="UniProtKB-ARBA"/>
</dbReference>
<evidence type="ECO:0000313" key="13">
    <source>
        <dbReference type="Proteomes" id="UP001159428"/>
    </source>
</evidence>
<keyword evidence="6 10" id="KW-1133">Transmembrane helix</keyword>
<keyword evidence="9 10" id="KW-0472">Membrane</keyword>
<keyword evidence="8" id="KW-0175">Coiled coil</keyword>
<dbReference type="GO" id="GO:0005802">
    <property type="term" value="C:trans-Golgi network"/>
    <property type="evidence" value="ECO:0007669"/>
    <property type="project" value="UniProtKB-ARBA"/>
</dbReference>
<dbReference type="PROSITE" id="PS50192">
    <property type="entry name" value="T_SNARE"/>
    <property type="match status" value="1"/>
</dbReference>
<dbReference type="GO" id="GO:0015031">
    <property type="term" value="P:protein transport"/>
    <property type="evidence" value="ECO:0007669"/>
    <property type="project" value="UniProtKB-KW"/>
</dbReference>
<evidence type="ECO:0000256" key="10">
    <source>
        <dbReference type="SAM" id="Phobius"/>
    </source>
</evidence>
<dbReference type="Gene3D" id="1.20.58.90">
    <property type="match status" value="1"/>
</dbReference>
<feature type="domain" description="T-SNARE coiled-coil homology" evidence="11">
    <location>
        <begin position="158"/>
        <end position="220"/>
    </location>
</feature>
<keyword evidence="7" id="KW-0333">Golgi apparatus</keyword>
<protein>
    <recommendedName>
        <fullName evidence="11">t-SNARE coiled-coil homology domain-containing protein</fullName>
    </recommendedName>
</protein>
<evidence type="ECO:0000256" key="7">
    <source>
        <dbReference type="ARBA" id="ARBA00023034"/>
    </source>
</evidence>
<keyword evidence="13" id="KW-1185">Reference proteome</keyword>
<dbReference type="PANTHER" id="PTHR12791">
    <property type="entry name" value="GOLGI SNARE BET1-RELATED"/>
    <property type="match status" value="1"/>
</dbReference>
<evidence type="ECO:0000256" key="8">
    <source>
        <dbReference type="ARBA" id="ARBA00023054"/>
    </source>
</evidence>
<evidence type="ECO:0000256" key="2">
    <source>
        <dbReference type="ARBA" id="ARBA00009063"/>
    </source>
</evidence>
<keyword evidence="5" id="KW-0653">Protein transport</keyword>
<dbReference type="EMBL" id="CALNXJ010000004">
    <property type="protein sequence ID" value="CAH3037560.1"/>
    <property type="molecule type" value="Genomic_DNA"/>
</dbReference>
<evidence type="ECO:0000256" key="6">
    <source>
        <dbReference type="ARBA" id="ARBA00022989"/>
    </source>
</evidence>
<evidence type="ECO:0000256" key="4">
    <source>
        <dbReference type="ARBA" id="ARBA00022692"/>
    </source>
</evidence>
<evidence type="ECO:0000259" key="11">
    <source>
        <dbReference type="PROSITE" id="PS50192"/>
    </source>
</evidence>
<comment type="subcellular location">
    <subcellularLocation>
        <location evidence="1">Golgi apparatus membrane</location>
        <topology evidence="1">Single-pass type IV membrane protein</topology>
    </subcellularLocation>
</comment>
<evidence type="ECO:0000256" key="9">
    <source>
        <dbReference type="ARBA" id="ARBA00023136"/>
    </source>
</evidence>
<dbReference type="Gene3D" id="1.20.5.110">
    <property type="match status" value="1"/>
</dbReference>
<keyword evidence="4 10" id="KW-0812">Transmembrane</keyword>
<dbReference type="Pfam" id="PF09177">
    <property type="entry name" value="STX6_10_61_N"/>
    <property type="match status" value="1"/>
</dbReference>
<dbReference type="AlphaFoldDB" id="A0AAU9VWP2"/>
<dbReference type="SMART" id="SM00397">
    <property type="entry name" value="t_SNARE"/>
    <property type="match status" value="1"/>
</dbReference>
<accession>A0AAU9VWP2</accession>
<evidence type="ECO:0000256" key="5">
    <source>
        <dbReference type="ARBA" id="ARBA00022927"/>
    </source>
</evidence>
<dbReference type="FunFam" id="1.20.5.110:FF:000006">
    <property type="entry name" value="Syntaxin 6"/>
    <property type="match status" value="1"/>
</dbReference>
<dbReference type="GO" id="GO:0000139">
    <property type="term" value="C:Golgi membrane"/>
    <property type="evidence" value="ECO:0007669"/>
    <property type="project" value="UniProtKB-SubCell"/>
</dbReference>
<comment type="caution">
    <text evidence="12">The sequence shown here is derived from an EMBL/GenBank/DDBJ whole genome shotgun (WGS) entry which is preliminary data.</text>
</comment>